<name>K9DCB7_9BURK</name>
<gene>
    <name evidence="1" type="ORF">HMPREF9710_03774</name>
</gene>
<evidence type="ECO:0000313" key="1">
    <source>
        <dbReference type="EMBL" id="EKU80871.1"/>
    </source>
</evidence>
<dbReference type="HOGENOM" id="CLU_3218410_0_0_4"/>
<sequence length="44" mass="4654">MITVTKVMNDCSACEANNCSTSRPKSIGDEGANRAANLIYLSFG</sequence>
<evidence type="ECO:0000313" key="2">
    <source>
        <dbReference type="Proteomes" id="UP000009874"/>
    </source>
</evidence>
<comment type="caution">
    <text evidence="1">The sequence shown here is derived from an EMBL/GenBank/DDBJ whole genome shotgun (WGS) entry which is preliminary data.</text>
</comment>
<dbReference type="AlphaFoldDB" id="K9DCB7"/>
<proteinExistence type="predicted"/>
<accession>K9DCB7</accession>
<reference evidence="1 2" key="1">
    <citation type="submission" date="2012-09" db="EMBL/GenBank/DDBJ databases">
        <title>The Genome Sequence of Massilia timonae CCUG 45783.</title>
        <authorList>
            <consortium name="The Broad Institute Genome Sequencing Platform"/>
            <person name="Earl A."/>
            <person name="Ward D."/>
            <person name="Feldgarden M."/>
            <person name="Gevers D."/>
            <person name="Huys G."/>
            <person name="Walker B."/>
            <person name="Young S.K."/>
            <person name="Zeng Q."/>
            <person name="Gargeya S."/>
            <person name="Fitzgerald M."/>
            <person name="Haas B."/>
            <person name="Abouelleil A."/>
            <person name="Alvarado L."/>
            <person name="Arachchi H.M."/>
            <person name="Berlin A.M."/>
            <person name="Chapman S.B."/>
            <person name="Goldberg J."/>
            <person name="Griggs A."/>
            <person name="Gujja S."/>
            <person name="Hansen M."/>
            <person name="Howarth C."/>
            <person name="Imamovic A."/>
            <person name="Larimer J."/>
            <person name="McCowen C."/>
            <person name="Montmayeur A."/>
            <person name="Murphy C."/>
            <person name="Neiman D."/>
            <person name="Pearson M."/>
            <person name="Priest M."/>
            <person name="Roberts A."/>
            <person name="Saif S."/>
            <person name="Shea T."/>
            <person name="Sisk P."/>
            <person name="Sykes S."/>
            <person name="Wortman J."/>
            <person name="Nusbaum C."/>
            <person name="Birren B."/>
        </authorList>
    </citation>
    <scope>NUCLEOTIDE SEQUENCE [LARGE SCALE GENOMIC DNA]</scope>
    <source>
        <strain evidence="1 2">CCUG 45783</strain>
    </source>
</reference>
<dbReference type="EMBL" id="AGZI01000048">
    <property type="protein sequence ID" value="EKU80871.1"/>
    <property type="molecule type" value="Genomic_DNA"/>
</dbReference>
<organism evidence="1 2">
    <name type="scientific">Massilia timonae CCUG 45783</name>
    <dbReference type="NCBI Taxonomy" id="883126"/>
    <lineage>
        <taxon>Bacteria</taxon>
        <taxon>Pseudomonadati</taxon>
        <taxon>Pseudomonadota</taxon>
        <taxon>Betaproteobacteria</taxon>
        <taxon>Burkholderiales</taxon>
        <taxon>Oxalobacteraceae</taxon>
        <taxon>Telluria group</taxon>
        <taxon>Massilia</taxon>
    </lineage>
</organism>
<dbReference type="Proteomes" id="UP000009874">
    <property type="component" value="Unassembled WGS sequence"/>
</dbReference>
<protein>
    <submittedName>
        <fullName evidence="1">Uncharacterized protein</fullName>
    </submittedName>
</protein>
<keyword evidence="2" id="KW-1185">Reference proteome</keyword>